<gene>
    <name evidence="9" type="ORF">CCAX7_004400</name>
</gene>
<dbReference type="SUPFAM" id="SSF55874">
    <property type="entry name" value="ATPase domain of HSP90 chaperone/DNA topoisomerase II/histidine kinase"/>
    <property type="match status" value="2"/>
</dbReference>
<dbReference type="Proteomes" id="UP000287394">
    <property type="component" value="Chromosome"/>
</dbReference>
<sequence length="448" mass="49366">MRSRLMTLEIKYEQDVVHTRQRARHIAALLGFDGQDQTRIATAVSEIARNAYQYGGGGHAEFAVAVKAPATLEIRIEDRGPGISRLQDIWDGRYQSSTGMGMGLIGARRLMDRCDVETRPGQGVRVSMEKRLPGNAPAVTAQRLREISEELTRVAPVTPFDEVRRQNQELLLAMEQVRERETELLRLNTELDETNKGVIQLYAELDDKADSLQEASELKSAFLSNVTHEFRTPLGSIVGLSQFLLDRLDGDLTTEQEKQVTFIHKSAQTLMEMVNDLLDLAKIESGKTEIRANAFTVADTFAALRGMFRPLVIPGGVALVFEDCPDIPSLHTDEGKVSQILRNLISNALKFTETGEIRVRCEVDPGDLISFTVSDTGVGIAPEDQDRVFEEFSQVEGALQRKVKGTGLGLPLSRKLARLLGGDVTLESAPGVGSTFTATIPRTYSEPG</sequence>
<dbReference type="InterPro" id="IPR050736">
    <property type="entry name" value="Sensor_HK_Regulatory"/>
</dbReference>
<comment type="catalytic activity">
    <reaction evidence="1">
        <text>ATP + protein L-histidine = ADP + protein N-phospho-L-histidine.</text>
        <dbReference type="EC" id="2.7.13.3"/>
    </reaction>
</comment>
<dbReference type="Gene3D" id="1.10.287.130">
    <property type="match status" value="1"/>
</dbReference>
<dbReference type="GO" id="GO:0000155">
    <property type="term" value="F:phosphorelay sensor kinase activity"/>
    <property type="evidence" value="ECO:0007669"/>
    <property type="project" value="InterPro"/>
</dbReference>
<keyword evidence="4" id="KW-0597">Phosphoprotein</keyword>
<evidence type="ECO:0000256" key="8">
    <source>
        <dbReference type="ARBA" id="ARBA00074306"/>
    </source>
</evidence>
<name>A0A402D2W1_9BACT</name>
<reference evidence="9 10" key="1">
    <citation type="journal article" date="2019" name="Int. J. Syst. Evol. Microbiol.">
        <title>Capsulimonas corticalis gen. nov., sp. nov., an aerobic capsulated bacterium, of a novel bacterial order, Capsulimonadales ord. nov., of the class Armatimonadia of the phylum Armatimonadetes.</title>
        <authorList>
            <person name="Li J."/>
            <person name="Kudo C."/>
            <person name="Tonouchi A."/>
        </authorList>
    </citation>
    <scope>NUCLEOTIDE SEQUENCE [LARGE SCALE GENOMIC DNA]</scope>
    <source>
        <strain evidence="9 10">AX-7</strain>
    </source>
</reference>
<accession>A0A402D2W1</accession>
<dbReference type="CDD" id="cd00082">
    <property type="entry name" value="HisKA"/>
    <property type="match status" value="1"/>
</dbReference>
<dbReference type="InterPro" id="IPR003594">
    <property type="entry name" value="HATPase_dom"/>
</dbReference>
<dbReference type="CDD" id="cd16934">
    <property type="entry name" value="HATPase_RsbT-like"/>
    <property type="match status" value="1"/>
</dbReference>
<dbReference type="InterPro" id="IPR036890">
    <property type="entry name" value="HATPase_C_sf"/>
</dbReference>
<dbReference type="SMART" id="SM00387">
    <property type="entry name" value="HATPase_c"/>
    <property type="match status" value="2"/>
</dbReference>
<organism evidence="9 10">
    <name type="scientific">Capsulimonas corticalis</name>
    <dbReference type="NCBI Taxonomy" id="2219043"/>
    <lineage>
        <taxon>Bacteria</taxon>
        <taxon>Bacillati</taxon>
        <taxon>Armatimonadota</taxon>
        <taxon>Armatimonadia</taxon>
        <taxon>Capsulimonadales</taxon>
        <taxon>Capsulimonadaceae</taxon>
        <taxon>Capsulimonas</taxon>
    </lineage>
</organism>
<proteinExistence type="inferred from homology"/>
<evidence type="ECO:0000256" key="2">
    <source>
        <dbReference type="ARBA" id="ARBA00006402"/>
    </source>
</evidence>
<comment type="similarity">
    <text evidence="2">In the N-terminal section; belongs to the phytochrome family.</text>
</comment>
<dbReference type="PANTHER" id="PTHR43711:SF31">
    <property type="entry name" value="HISTIDINE KINASE"/>
    <property type="match status" value="1"/>
</dbReference>
<dbReference type="Pfam" id="PF00512">
    <property type="entry name" value="HisKA"/>
    <property type="match status" value="1"/>
</dbReference>
<dbReference type="SUPFAM" id="SSF47384">
    <property type="entry name" value="Homodimeric domain of signal transducing histidine kinase"/>
    <property type="match status" value="1"/>
</dbReference>
<keyword evidence="10" id="KW-1185">Reference proteome</keyword>
<evidence type="ECO:0000256" key="5">
    <source>
        <dbReference type="ARBA" id="ARBA00022679"/>
    </source>
</evidence>
<dbReference type="PANTHER" id="PTHR43711">
    <property type="entry name" value="TWO-COMPONENT HISTIDINE KINASE"/>
    <property type="match status" value="1"/>
</dbReference>
<dbReference type="InterPro" id="IPR004358">
    <property type="entry name" value="Sig_transdc_His_kin-like_C"/>
</dbReference>
<dbReference type="InterPro" id="IPR005467">
    <property type="entry name" value="His_kinase_dom"/>
</dbReference>
<dbReference type="KEGG" id="ccot:CCAX7_004400"/>
<dbReference type="PRINTS" id="PR00344">
    <property type="entry name" value="BCTRLSENSOR"/>
</dbReference>
<evidence type="ECO:0000256" key="1">
    <source>
        <dbReference type="ARBA" id="ARBA00000085"/>
    </source>
</evidence>
<keyword evidence="7" id="KW-0902">Two-component regulatory system</keyword>
<keyword evidence="5" id="KW-0808">Transferase</keyword>
<dbReference type="InterPro" id="IPR003661">
    <property type="entry name" value="HisK_dim/P_dom"/>
</dbReference>
<evidence type="ECO:0000256" key="6">
    <source>
        <dbReference type="ARBA" id="ARBA00022777"/>
    </source>
</evidence>
<dbReference type="Pfam" id="PF02518">
    <property type="entry name" value="HATPase_c"/>
    <property type="match status" value="2"/>
</dbReference>
<keyword evidence="6 9" id="KW-0418">Kinase</keyword>
<evidence type="ECO:0000313" key="10">
    <source>
        <dbReference type="Proteomes" id="UP000287394"/>
    </source>
</evidence>
<dbReference type="Gene3D" id="3.30.565.10">
    <property type="entry name" value="Histidine kinase-like ATPase, C-terminal domain"/>
    <property type="match status" value="2"/>
</dbReference>
<dbReference type="SMART" id="SM00388">
    <property type="entry name" value="HisKA"/>
    <property type="match status" value="1"/>
</dbReference>
<dbReference type="OrthoDB" id="9810730at2"/>
<dbReference type="AlphaFoldDB" id="A0A402D2W1"/>
<dbReference type="FunFam" id="3.30.565.10:FF:000010">
    <property type="entry name" value="Sensor histidine kinase RcsC"/>
    <property type="match status" value="1"/>
</dbReference>
<protein>
    <recommendedName>
        <fullName evidence="8">Circadian input-output histidine kinase CikA</fullName>
        <ecNumber evidence="3">2.7.13.3</ecNumber>
    </recommendedName>
</protein>
<dbReference type="RefSeq" id="WP_119323865.1">
    <property type="nucleotide sequence ID" value="NZ_AP025739.1"/>
</dbReference>
<dbReference type="EC" id="2.7.13.3" evidence="3"/>
<evidence type="ECO:0000256" key="7">
    <source>
        <dbReference type="ARBA" id="ARBA00023012"/>
    </source>
</evidence>
<dbReference type="InterPro" id="IPR036097">
    <property type="entry name" value="HisK_dim/P_sf"/>
</dbReference>
<dbReference type="EMBL" id="AP025739">
    <property type="protein sequence ID" value="BDI28389.1"/>
    <property type="molecule type" value="Genomic_DNA"/>
</dbReference>
<evidence type="ECO:0000313" key="9">
    <source>
        <dbReference type="EMBL" id="BDI28389.1"/>
    </source>
</evidence>
<dbReference type="PROSITE" id="PS50109">
    <property type="entry name" value="HIS_KIN"/>
    <property type="match status" value="1"/>
</dbReference>
<dbReference type="CDD" id="cd16922">
    <property type="entry name" value="HATPase_EvgS-ArcB-TorS-like"/>
    <property type="match status" value="1"/>
</dbReference>
<evidence type="ECO:0000256" key="4">
    <source>
        <dbReference type="ARBA" id="ARBA00022553"/>
    </source>
</evidence>
<evidence type="ECO:0000256" key="3">
    <source>
        <dbReference type="ARBA" id="ARBA00012438"/>
    </source>
</evidence>